<sequence length="60" mass="6915">MGTKANVNTRFSRWSYSGVWEKLFQTLAENLENEHDMINGIISTHQHSAGKKDKGFWGFL</sequence>
<protein>
    <recommendedName>
        <fullName evidence="2">Transposase</fullName>
    </recommendedName>
</protein>
<organism evidence="1">
    <name type="scientific">Trichodesmium erythraeum (strain IMS101)</name>
    <dbReference type="NCBI Taxonomy" id="203124"/>
    <lineage>
        <taxon>Bacteria</taxon>
        <taxon>Bacillati</taxon>
        <taxon>Cyanobacteriota</taxon>
        <taxon>Cyanophyceae</taxon>
        <taxon>Oscillatoriophycideae</taxon>
        <taxon>Oscillatoriales</taxon>
        <taxon>Microcoleaceae</taxon>
        <taxon>Trichodesmium</taxon>
    </lineage>
</organism>
<dbReference type="AlphaFoldDB" id="Q10XU7"/>
<reference evidence="1" key="1">
    <citation type="submission" date="2006-06" db="EMBL/GenBank/DDBJ databases">
        <title>Complete sequence of Trichodesmium erythraeum IMS101.</title>
        <authorList>
            <consortium name="US DOE Joint Genome Institute"/>
            <person name="Copeland A."/>
            <person name="Lucas S."/>
            <person name="Lapidus A."/>
            <person name="Barry K."/>
            <person name="Detter J.C."/>
            <person name="Glavina del Rio T."/>
            <person name="Hammon N."/>
            <person name="Israni S."/>
            <person name="Dalin E."/>
            <person name="Tice H."/>
            <person name="Pitluck S."/>
            <person name="Kiss H."/>
            <person name="Munk A.C."/>
            <person name="Brettin T."/>
            <person name="Bruce D."/>
            <person name="Han C."/>
            <person name="Tapia R."/>
            <person name="Gilna P."/>
            <person name="Schmutz J."/>
            <person name="Larimer F."/>
            <person name="Land M."/>
            <person name="Hauser L."/>
            <person name="Kyrpides N."/>
            <person name="Kim E."/>
            <person name="Richardson P."/>
        </authorList>
    </citation>
    <scope>NUCLEOTIDE SEQUENCE [LARGE SCALE GENOMIC DNA]</scope>
    <source>
        <strain evidence="1">IMS101</strain>
    </source>
</reference>
<accession>Q10XU7</accession>
<dbReference type="RefSeq" id="WP_011613257.1">
    <property type="nucleotide sequence ID" value="NC_008312.1"/>
</dbReference>
<dbReference type="HOGENOM" id="CLU_2940498_0_0_3"/>
<dbReference type="eggNOG" id="COG3293">
    <property type="taxonomic scope" value="Bacteria"/>
</dbReference>
<dbReference type="EMBL" id="CP000393">
    <property type="protein sequence ID" value="ABG52927.1"/>
    <property type="molecule type" value="Genomic_DNA"/>
</dbReference>
<gene>
    <name evidence="1" type="ordered locus">Tery_3891</name>
</gene>
<evidence type="ECO:0000313" key="1">
    <source>
        <dbReference type="EMBL" id="ABG52927.1"/>
    </source>
</evidence>
<name>Q10XU7_TRIEI</name>
<dbReference type="KEGG" id="ter:Tery_3891"/>
<dbReference type="OrthoDB" id="467750at2"/>
<evidence type="ECO:0008006" key="2">
    <source>
        <dbReference type="Google" id="ProtNLM"/>
    </source>
</evidence>
<proteinExistence type="predicted"/>